<name>A0ABS9Z4Z1_9HYPH</name>
<accession>A0ABS9Z4Z1</accession>
<dbReference type="Gene3D" id="3.40.630.30">
    <property type="match status" value="1"/>
</dbReference>
<evidence type="ECO:0000313" key="3">
    <source>
        <dbReference type="Proteomes" id="UP001139104"/>
    </source>
</evidence>
<comment type="caution">
    <text evidence="2">The sequence shown here is derived from an EMBL/GenBank/DDBJ whole genome shotgun (WGS) entry which is preliminary data.</text>
</comment>
<evidence type="ECO:0000313" key="2">
    <source>
        <dbReference type="EMBL" id="MCI4682536.1"/>
    </source>
</evidence>
<dbReference type="InterPro" id="IPR016181">
    <property type="entry name" value="Acyl_CoA_acyltransferase"/>
</dbReference>
<dbReference type="RefSeq" id="WP_243066541.1">
    <property type="nucleotide sequence ID" value="NZ_JAIVFK010000061.1"/>
</dbReference>
<dbReference type="InterPro" id="IPR000182">
    <property type="entry name" value="GNAT_dom"/>
</dbReference>
<keyword evidence="3" id="KW-1185">Reference proteome</keyword>
<gene>
    <name evidence="2" type="ORF">K2U94_07140</name>
</gene>
<evidence type="ECO:0000259" key="1">
    <source>
        <dbReference type="PROSITE" id="PS51186"/>
    </source>
</evidence>
<proteinExistence type="predicted"/>
<reference evidence="2" key="1">
    <citation type="journal article" date="2022" name="ISME J.">
        <title>Identification of active gaseous-alkane degraders at natural gas seeps.</title>
        <authorList>
            <person name="Farhan Ul Haque M."/>
            <person name="Hernandez M."/>
            <person name="Crombie A.T."/>
            <person name="Murrell J.C."/>
        </authorList>
    </citation>
    <scope>NUCLEOTIDE SEQUENCE</scope>
    <source>
        <strain evidence="2">PC2</strain>
    </source>
</reference>
<dbReference type="Proteomes" id="UP001139104">
    <property type="component" value="Unassembled WGS sequence"/>
</dbReference>
<sequence length="187" mass="19969">MNQTLSAPAAGEAIIREESARDFLAREALLDRAFGLNRWRKTCERLREGRLPAPGLAFTAINNGVLVGTLRFWLIEAGEGHDALLLGPIAVSASRRSKGLGGRMIRLGLERARELGHGAVLLVGDAPYYQRFGFSRAGAENLDLPGPVEIARFLALELKPGALAGAQGLVRATGAFAATEAERRLAA</sequence>
<protein>
    <submittedName>
        <fullName evidence="2">N-acetyltransferase</fullName>
    </submittedName>
</protein>
<dbReference type="Pfam" id="PF00583">
    <property type="entry name" value="Acetyltransf_1"/>
    <property type="match status" value="1"/>
</dbReference>
<organism evidence="2 3">
    <name type="scientific">Candidatus Rhodoblastus alkanivorans</name>
    <dbReference type="NCBI Taxonomy" id="2954117"/>
    <lineage>
        <taxon>Bacteria</taxon>
        <taxon>Pseudomonadati</taxon>
        <taxon>Pseudomonadota</taxon>
        <taxon>Alphaproteobacteria</taxon>
        <taxon>Hyphomicrobiales</taxon>
        <taxon>Rhodoblastaceae</taxon>
        <taxon>Rhodoblastus</taxon>
    </lineage>
</organism>
<feature type="domain" description="N-acetyltransferase" evidence="1">
    <location>
        <begin position="13"/>
        <end position="159"/>
    </location>
</feature>
<dbReference type="PROSITE" id="PS51186">
    <property type="entry name" value="GNAT"/>
    <property type="match status" value="1"/>
</dbReference>
<dbReference type="EMBL" id="JAIVFP010000001">
    <property type="protein sequence ID" value="MCI4682536.1"/>
    <property type="molecule type" value="Genomic_DNA"/>
</dbReference>
<dbReference type="SUPFAM" id="SSF55729">
    <property type="entry name" value="Acyl-CoA N-acyltransferases (Nat)"/>
    <property type="match status" value="1"/>
</dbReference>
<dbReference type="CDD" id="cd04301">
    <property type="entry name" value="NAT_SF"/>
    <property type="match status" value="1"/>
</dbReference>